<dbReference type="Proteomes" id="UP001431783">
    <property type="component" value="Unassembled WGS sequence"/>
</dbReference>
<evidence type="ECO:0000256" key="3">
    <source>
        <dbReference type="ARBA" id="ARBA00022525"/>
    </source>
</evidence>
<keyword evidence="7" id="KW-0732">Signal</keyword>
<dbReference type="Gene3D" id="2.60.120.970">
    <property type="match status" value="1"/>
</dbReference>
<comment type="similarity">
    <text evidence="2 6">Belongs to the TGF-beta family.</text>
</comment>
<reference evidence="9 10" key="1">
    <citation type="submission" date="2023-03" db="EMBL/GenBank/DDBJ databases">
        <title>Genome insight into feeding habits of ladybird beetles.</title>
        <authorList>
            <person name="Li H.-S."/>
            <person name="Huang Y.-H."/>
            <person name="Pang H."/>
        </authorList>
    </citation>
    <scope>NUCLEOTIDE SEQUENCE [LARGE SCALE GENOMIC DNA]</scope>
    <source>
        <strain evidence="9">SYSU_2023b</strain>
        <tissue evidence="9">Whole body</tissue>
    </source>
</reference>
<evidence type="ECO:0000313" key="9">
    <source>
        <dbReference type="EMBL" id="KAK9870250.1"/>
    </source>
</evidence>
<gene>
    <name evidence="9" type="ORF">WA026_006337</name>
</gene>
<dbReference type="CDD" id="cd13756">
    <property type="entry name" value="TGF_beta_BMPs_GDFs"/>
    <property type="match status" value="1"/>
</dbReference>
<keyword evidence="10" id="KW-1185">Reference proteome</keyword>
<feature type="chain" id="PRO_5043553550" description="TGF-beta family profile domain-containing protein" evidence="7">
    <location>
        <begin position="19"/>
        <end position="422"/>
    </location>
</feature>
<dbReference type="InterPro" id="IPR001839">
    <property type="entry name" value="TGF-b_C"/>
</dbReference>
<dbReference type="Gene3D" id="2.10.90.10">
    <property type="entry name" value="Cystine-knot cytokines"/>
    <property type="match status" value="1"/>
</dbReference>
<evidence type="ECO:0000256" key="2">
    <source>
        <dbReference type="ARBA" id="ARBA00006656"/>
    </source>
</evidence>
<feature type="domain" description="TGF-beta family profile" evidence="8">
    <location>
        <begin position="308"/>
        <end position="422"/>
    </location>
</feature>
<dbReference type="AlphaFoldDB" id="A0AAW1TJY1"/>
<evidence type="ECO:0000256" key="5">
    <source>
        <dbReference type="ARBA" id="ARBA00023157"/>
    </source>
</evidence>
<dbReference type="EMBL" id="JARQZJ010000002">
    <property type="protein sequence ID" value="KAK9870250.1"/>
    <property type="molecule type" value="Genomic_DNA"/>
</dbReference>
<dbReference type="InterPro" id="IPR029034">
    <property type="entry name" value="Cystine-knot_cytokine"/>
</dbReference>
<comment type="caution">
    <text evidence="9">The sequence shown here is derived from an EMBL/GenBank/DDBJ whole genome shotgun (WGS) entry which is preliminary data.</text>
</comment>
<proteinExistence type="inferred from homology"/>
<keyword evidence="3" id="KW-0964">Secreted</keyword>
<name>A0AAW1TJY1_9CUCU</name>
<dbReference type="SUPFAM" id="SSF57501">
    <property type="entry name" value="Cystine-knot cytokines"/>
    <property type="match status" value="1"/>
</dbReference>
<dbReference type="InterPro" id="IPR015615">
    <property type="entry name" value="TGF-beta-rel"/>
</dbReference>
<comment type="subcellular location">
    <subcellularLocation>
        <location evidence="1">Secreted</location>
    </subcellularLocation>
</comment>
<feature type="signal peptide" evidence="7">
    <location>
        <begin position="1"/>
        <end position="18"/>
    </location>
</feature>
<dbReference type="Pfam" id="PF00019">
    <property type="entry name" value="TGF_beta"/>
    <property type="match status" value="1"/>
</dbReference>
<keyword evidence="4 6" id="KW-0339">Growth factor</keyword>
<evidence type="ECO:0000256" key="1">
    <source>
        <dbReference type="ARBA" id="ARBA00004613"/>
    </source>
</evidence>
<evidence type="ECO:0000256" key="6">
    <source>
        <dbReference type="RuleBase" id="RU000354"/>
    </source>
</evidence>
<evidence type="ECO:0000259" key="8">
    <source>
        <dbReference type="PROSITE" id="PS51362"/>
    </source>
</evidence>
<dbReference type="GO" id="GO:0008083">
    <property type="term" value="F:growth factor activity"/>
    <property type="evidence" value="ECO:0007669"/>
    <property type="project" value="UniProtKB-KW"/>
</dbReference>
<evidence type="ECO:0000256" key="4">
    <source>
        <dbReference type="ARBA" id="ARBA00023030"/>
    </source>
</evidence>
<dbReference type="GO" id="GO:0005125">
    <property type="term" value="F:cytokine activity"/>
    <property type="evidence" value="ECO:0007669"/>
    <property type="project" value="TreeGrafter"/>
</dbReference>
<evidence type="ECO:0000256" key="7">
    <source>
        <dbReference type="SAM" id="SignalP"/>
    </source>
</evidence>
<dbReference type="PANTHER" id="PTHR11848">
    <property type="entry name" value="TGF-BETA FAMILY"/>
    <property type="match status" value="1"/>
</dbReference>
<dbReference type="PANTHER" id="PTHR11848:SF119">
    <property type="entry name" value="TGF-BETA FAMILY PROFILE DOMAIN-CONTAINING PROTEIN"/>
    <property type="match status" value="1"/>
</dbReference>
<sequence>MVLFFYIFLLGVIGFAKSSNNSTGSSSTITVKSYTNISSTLPGNQSSDGKTYFFKYNTNNNQFRIYNRVNSNVDVTKNASKISMKRKFIPPLDRSNMNELRKFEAFLDEEWNYSSSKKMTTTELPVQIYPFLYKQVVEKTIKKKENGESFTDITKILFNNKKNNSLLLNFNLGKMEENYNIENAELHFYWTVAEDSEFYRNSCVLRLYEVENIGNDTIIVKNPDTHKLLNVIYASKAQTGWQMFRISKKSINSWVNMTENLKLLISISKANQVNSTTVFNDTDNENKWRTFLILKIRDEGVEAGDIEFPPDTNSNSQSNINIYCNRIDYYIDFRKLHWSNFIIAPEGFMAYDCNGKCTRHNSASFSNHIRMLTTFQDIDTRFRIPCCVPIQFYSLPIMFYDKLGNIVIKVYKDMITARCGCR</sequence>
<dbReference type="PROSITE" id="PS00250">
    <property type="entry name" value="TGF_BETA_1"/>
    <property type="match status" value="1"/>
</dbReference>
<dbReference type="SMART" id="SM00204">
    <property type="entry name" value="TGFB"/>
    <property type="match status" value="1"/>
</dbReference>
<dbReference type="PROSITE" id="PS51362">
    <property type="entry name" value="TGF_BETA_2"/>
    <property type="match status" value="1"/>
</dbReference>
<organism evidence="9 10">
    <name type="scientific">Henosepilachna vigintioctopunctata</name>
    <dbReference type="NCBI Taxonomy" id="420089"/>
    <lineage>
        <taxon>Eukaryota</taxon>
        <taxon>Metazoa</taxon>
        <taxon>Ecdysozoa</taxon>
        <taxon>Arthropoda</taxon>
        <taxon>Hexapoda</taxon>
        <taxon>Insecta</taxon>
        <taxon>Pterygota</taxon>
        <taxon>Neoptera</taxon>
        <taxon>Endopterygota</taxon>
        <taxon>Coleoptera</taxon>
        <taxon>Polyphaga</taxon>
        <taxon>Cucujiformia</taxon>
        <taxon>Coccinelloidea</taxon>
        <taxon>Coccinellidae</taxon>
        <taxon>Epilachninae</taxon>
        <taxon>Epilachnini</taxon>
        <taxon>Henosepilachna</taxon>
    </lineage>
</organism>
<protein>
    <recommendedName>
        <fullName evidence="8">TGF-beta family profile domain-containing protein</fullName>
    </recommendedName>
</protein>
<dbReference type="InterPro" id="IPR017948">
    <property type="entry name" value="TGFb_CS"/>
</dbReference>
<keyword evidence="5" id="KW-1015">Disulfide bond</keyword>
<accession>A0AAW1TJY1</accession>
<evidence type="ECO:0000313" key="10">
    <source>
        <dbReference type="Proteomes" id="UP001431783"/>
    </source>
</evidence>
<dbReference type="GO" id="GO:0005615">
    <property type="term" value="C:extracellular space"/>
    <property type="evidence" value="ECO:0007669"/>
    <property type="project" value="TreeGrafter"/>
</dbReference>